<evidence type="ECO:0000313" key="2">
    <source>
        <dbReference type="Proteomes" id="UP000572817"/>
    </source>
</evidence>
<comment type="caution">
    <text evidence="1">The sequence shown here is derived from an EMBL/GenBank/DDBJ whole genome shotgun (WGS) entry which is preliminary data.</text>
</comment>
<accession>A0A8H4N8V7</accession>
<proteinExistence type="predicted"/>
<protein>
    <submittedName>
        <fullName evidence="1">Uncharacterized protein</fullName>
    </submittedName>
</protein>
<gene>
    <name evidence="1" type="ORF">GTA08_BOTSDO13045</name>
</gene>
<name>A0A8H4N8V7_9PEZI</name>
<sequence length="109" mass="12093">MFEVKHTNSQIDLISHFLEHTAFLQSLSGLRLPQPDDKKSDPVQLSQQDHAQLLKIHETFGAHFGCAMALSERYPALHHFHAARTLEVLTSANLGTAAQLTSLRHAIAS</sequence>
<dbReference type="Proteomes" id="UP000572817">
    <property type="component" value="Unassembled WGS sequence"/>
</dbReference>
<dbReference type="EMBL" id="WWBZ02000009">
    <property type="protein sequence ID" value="KAF4311578.1"/>
    <property type="molecule type" value="Genomic_DNA"/>
</dbReference>
<keyword evidence="2" id="KW-1185">Reference proteome</keyword>
<reference evidence="1" key="1">
    <citation type="submission" date="2020-04" db="EMBL/GenBank/DDBJ databases">
        <title>Genome Assembly and Annotation of Botryosphaeria dothidea sdau 11-99, a Latent Pathogen of Apple Fruit Ring Rot in China.</title>
        <authorList>
            <person name="Yu C."/>
            <person name="Diao Y."/>
            <person name="Lu Q."/>
            <person name="Zhao J."/>
            <person name="Cui S."/>
            <person name="Peng C."/>
            <person name="He B."/>
            <person name="Liu H."/>
        </authorList>
    </citation>
    <scope>NUCLEOTIDE SEQUENCE [LARGE SCALE GENOMIC DNA]</scope>
    <source>
        <strain evidence="1">Sdau11-99</strain>
    </source>
</reference>
<dbReference type="AlphaFoldDB" id="A0A8H4N8V7"/>
<evidence type="ECO:0000313" key="1">
    <source>
        <dbReference type="EMBL" id="KAF4311578.1"/>
    </source>
</evidence>
<dbReference type="OrthoDB" id="5071369at2759"/>
<organism evidence="1 2">
    <name type="scientific">Botryosphaeria dothidea</name>
    <dbReference type="NCBI Taxonomy" id="55169"/>
    <lineage>
        <taxon>Eukaryota</taxon>
        <taxon>Fungi</taxon>
        <taxon>Dikarya</taxon>
        <taxon>Ascomycota</taxon>
        <taxon>Pezizomycotina</taxon>
        <taxon>Dothideomycetes</taxon>
        <taxon>Dothideomycetes incertae sedis</taxon>
        <taxon>Botryosphaeriales</taxon>
        <taxon>Botryosphaeriaceae</taxon>
        <taxon>Botryosphaeria</taxon>
    </lineage>
</organism>